<sequence>MKLPNCKLEPASSAIPVYYKASSPQARKYYKCETSSQPLSSFIVQSHKFVFKLLFL</sequence>
<reference evidence="1 2" key="1">
    <citation type="submission" date="2005-09" db="EMBL/GenBank/DDBJ databases">
        <authorList>
            <person name="Mural R.J."/>
            <person name="Li P.W."/>
            <person name="Adams M.D."/>
            <person name="Amanatides P.G."/>
            <person name="Baden-Tillson H."/>
            <person name="Barnstead M."/>
            <person name="Chin S.H."/>
            <person name="Dew I."/>
            <person name="Evans C.A."/>
            <person name="Ferriera S."/>
            <person name="Flanigan M."/>
            <person name="Fosler C."/>
            <person name="Glodek A."/>
            <person name="Gu Z."/>
            <person name="Holt R.A."/>
            <person name="Jennings D."/>
            <person name="Kraft C.L."/>
            <person name="Lu F."/>
            <person name="Nguyen T."/>
            <person name="Nusskern D.R."/>
            <person name="Pfannkoch C.M."/>
            <person name="Sitter C."/>
            <person name="Sutton G.G."/>
            <person name="Venter J.C."/>
            <person name="Wang Z."/>
            <person name="Woodage T."/>
            <person name="Zheng X.H."/>
            <person name="Zhong F."/>
        </authorList>
    </citation>
    <scope>NUCLEOTIDE SEQUENCE [LARGE SCALE GENOMIC DNA]</scope>
    <source>
        <strain>BN</strain>
        <strain evidence="2">Sprague-Dawley</strain>
    </source>
</reference>
<dbReference type="AlphaFoldDB" id="A6KK53"/>
<gene>
    <name evidence="1" type="ORF">rCG_60406</name>
</gene>
<evidence type="ECO:0000313" key="1">
    <source>
        <dbReference type="EMBL" id="EDL88657.1"/>
    </source>
</evidence>
<dbReference type="EMBL" id="CH474060">
    <property type="protein sequence ID" value="EDL88657.1"/>
    <property type="molecule type" value="Genomic_DNA"/>
</dbReference>
<name>A6KK53_RAT</name>
<protein>
    <submittedName>
        <fullName evidence="1">RCG60406</fullName>
    </submittedName>
</protein>
<accession>A6KK53</accession>
<proteinExistence type="predicted"/>
<evidence type="ECO:0000313" key="2">
    <source>
        <dbReference type="Proteomes" id="UP000234681"/>
    </source>
</evidence>
<organism evidence="1 2">
    <name type="scientific">Rattus norvegicus</name>
    <name type="common">Rat</name>
    <dbReference type="NCBI Taxonomy" id="10116"/>
    <lineage>
        <taxon>Eukaryota</taxon>
        <taxon>Metazoa</taxon>
        <taxon>Chordata</taxon>
        <taxon>Craniata</taxon>
        <taxon>Vertebrata</taxon>
        <taxon>Euteleostomi</taxon>
        <taxon>Mammalia</taxon>
        <taxon>Eutheria</taxon>
        <taxon>Euarchontoglires</taxon>
        <taxon>Glires</taxon>
        <taxon>Rodentia</taxon>
        <taxon>Myomorpha</taxon>
        <taxon>Muroidea</taxon>
        <taxon>Muridae</taxon>
        <taxon>Murinae</taxon>
        <taxon>Rattus</taxon>
    </lineage>
</organism>
<dbReference type="Proteomes" id="UP000234681">
    <property type="component" value="Chromosome 14"/>
</dbReference>